<dbReference type="Pfam" id="PF04938">
    <property type="entry name" value="SIP1"/>
    <property type="match status" value="1"/>
</dbReference>
<evidence type="ECO:0000256" key="1">
    <source>
        <dbReference type="ARBA" id="ARBA00025758"/>
    </source>
</evidence>
<keyword evidence="4" id="KW-1185">Reference proteome</keyword>
<comment type="caution">
    <text evidence="3">The sequence shown here is derived from an EMBL/GenBank/DDBJ whole genome shotgun (WGS) entry which is preliminary data.</text>
</comment>
<comment type="similarity">
    <text evidence="1">Belongs to the gemin-2 family.</text>
</comment>
<dbReference type="AlphaFoldDB" id="A0ABC8U610"/>
<dbReference type="Gene3D" id="1.20.58.1070">
    <property type="match status" value="1"/>
</dbReference>
<dbReference type="PANTHER" id="PTHR12794">
    <property type="entry name" value="GEMIN2"/>
    <property type="match status" value="1"/>
</dbReference>
<evidence type="ECO:0000256" key="2">
    <source>
        <dbReference type="SAM" id="MobiDB-lite"/>
    </source>
</evidence>
<feature type="region of interest" description="Disordered" evidence="2">
    <location>
        <begin position="250"/>
        <end position="269"/>
    </location>
</feature>
<accession>A0ABC8U610</accession>
<evidence type="ECO:0008006" key="5">
    <source>
        <dbReference type="Google" id="ProtNLM"/>
    </source>
</evidence>
<reference evidence="3 4" key="1">
    <citation type="submission" date="2024-02" db="EMBL/GenBank/DDBJ databases">
        <authorList>
            <person name="Vignale AGUSTIN F."/>
            <person name="Sosa J E."/>
            <person name="Modenutti C."/>
        </authorList>
    </citation>
    <scope>NUCLEOTIDE SEQUENCE [LARGE SCALE GENOMIC DNA]</scope>
</reference>
<organism evidence="3 4">
    <name type="scientific">Ilex paraguariensis</name>
    <name type="common">yerba mate</name>
    <dbReference type="NCBI Taxonomy" id="185542"/>
    <lineage>
        <taxon>Eukaryota</taxon>
        <taxon>Viridiplantae</taxon>
        <taxon>Streptophyta</taxon>
        <taxon>Embryophyta</taxon>
        <taxon>Tracheophyta</taxon>
        <taxon>Spermatophyta</taxon>
        <taxon>Magnoliopsida</taxon>
        <taxon>eudicotyledons</taxon>
        <taxon>Gunneridae</taxon>
        <taxon>Pentapetalae</taxon>
        <taxon>asterids</taxon>
        <taxon>campanulids</taxon>
        <taxon>Aquifoliales</taxon>
        <taxon>Aquifoliaceae</taxon>
        <taxon>Ilex</taxon>
    </lineage>
</organism>
<evidence type="ECO:0000313" key="4">
    <source>
        <dbReference type="Proteomes" id="UP001642360"/>
    </source>
</evidence>
<feature type="compositionally biased region" description="Low complexity" evidence="2">
    <location>
        <begin position="253"/>
        <end position="264"/>
    </location>
</feature>
<proteinExistence type="inferred from homology"/>
<name>A0ABC8U610_9AQUA</name>
<dbReference type="InterPro" id="IPR035426">
    <property type="entry name" value="Gemin2/Brr1"/>
</dbReference>
<evidence type="ECO:0000313" key="3">
    <source>
        <dbReference type="EMBL" id="CAK9177186.1"/>
    </source>
</evidence>
<gene>
    <name evidence="3" type="ORF">ILEXP_LOCUS47054</name>
</gene>
<protein>
    <recommendedName>
        <fullName evidence="5">Gem-associated protein 2</fullName>
    </recommendedName>
</protein>
<sequence>MSPCSCSSPSFLAGDLLLQVQFASLEIVSQKCVLFCFLATKWSNYVAVLIMTFKLETPTQLAAVFLCAHCEVLHPHSVYLDVINAILTFDTNKLLLCGLSLWVFPWEDLIVDNTQIWWEAAQFPKVKVAKVDATKLNKEQTVYMPKIPDIARCPEHLLPLKEWEDAFLADFSELRLALSRLEGSSAVISDQLQSMSVAHEEECSHQLSESIVLEKIDDLTTNGTTSCCSLNGSLREDSSNPCSFFVADETDGSHSPGNSSPKSSLDGGSGNGPSLSMILGMDSVARVSMLKKHISSVKNMCILLRSDCAWLFALCAAIDTPLVADTSAALRCLLRKCATLRAEKSELDDEVVMLNILATISGRYFGQSEN</sequence>
<dbReference type="PANTHER" id="PTHR12794:SF0">
    <property type="entry name" value="GEM-ASSOCIATED PROTEIN 2"/>
    <property type="match status" value="1"/>
</dbReference>
<dbReference type="Proteomes" id="UP001642360">
    <property type="component" value="Unassembled WGS sequence"/>
</dbReference>
<dbReference type="EMBL" id="CAUOFW020006984">
    <property type="protein sequence ID" value="CAK9177186.1"/>
    <property type="molecule type" value="Genomic_DNA"/>
</dbReference>